<feature type="region of interest" description="Disordered" evidence="1">
    <location>
        <begin position="64"/>
        <end position="113"/>
    </location>
</feature>
<sequence length="152" mass="16827">MLLFIALVLITLIMIVSMAMSIVSIRAEKTQLIGKIWIGLSCLSVCLLIGTSYVMISEVKQSDHELTKQQSNQDATVQQSEPEVETAPKSTPESNIRPTEAASSYATTPSSSGQSVEYLVEILEALKKGQPIPEHYLNQLPPEDRKRLENLR</sequence>
<keyword evidence="2" id="KW-1133">Transmembrane helix</keyword>
<organism evidence="3 4">
    <name type="scientific">Effusibacillus dendaii</name>
    <dbReference type="NCBI Taxonomy" id="2743772"/>
    <lineage>
        <taxon>Bacteria</taxon>
        <taxon>Bacillati</taxon>
        <taxon>Bacillota</taxon>
        <taxon>Bacilli</taxon>
        <taxon>Bacillales</taxon>
        <taxon>Alicyclobacillaceae</taxon>
        <taxon>Effusibacillus</taxon>
    </lineage>
</organism>
<feature type="transmembrane region" description="Helical" evidence="2">
    <location>
        <begin position="37"/>
        <end position="56"/>
    </location>
</feature>
<reference evidence="3 4" key="1">
    <citation type="submission" date="2020-08" db="EMBL/GenBank/DDBJ databases">
        <title>Complete Genome Sequence of Effusibacillus dendaii Strain skT53, Isolated from Farmland soil.</title>
        <authorList>
            <person name="Konishi T."/>
            <person name="Kawasaki H."/>
        </authorList>
    </citation>
    <scope>NUCLEOTIDE SEQUENCE [LARGE SCALE GENOMIC DNA]</scope>
    <source>
        <strain evidence="4">skT53</strain>
    </source>
</reference>
<evidence type="ECO:0000313" key="3">
    <source>
        <dbReference type="EMBL" id="BCJ86593.1"/>
    </source>
</evidence>
<dbReference type="KEGG" id="eff:skT53_15780"/>
<evidence type="ECO:0000313" key="4">
    <source>
        <dbReference type="Proteomes" id="UP000593802"/>
    </source>
</evidence>
<protein>
    <submittedName>
        <fullName evidence="3">Uncharacterized protein</fullName>
    </submittedName>
</protein>
<feature type="compositionally biased region" description="Low complexity" evidence="1">
    <location>
        <begin position="99"/>
        <end position="113"/>
    </location>
</feature>
<proteinExistence type="predicted"/>
<feature type="compositionally biased region" description="Polar residues" evidence="1">
    <location>
        <begin position="88"/>
        <end position="97"/>
    </location>
</feature>
<dbReference type="AlphaFoldDB" id="A0A7I8D8X6"/>
<name>A0A7I8D8X6_9BACL</name>
<accession>A0A7I8D8X6</accession>
<feature type="compositionally biased region" description="Polar residues" evidence="1">
    <location>
        <begin position="68"/>
        <end position="81"/>
    </location>
</feature>
<dbReference type="Proteomes" id="UP000593802">
    <property type="component" value="Chromosome"/>
</dbReference>
<keyword evidence="4" id="KW-1185">Reference proteome</keyword>
<keyword evidence="2" id="KW-0472">Membrane</keyword>
<evidence type="ECO:0000256" key="1">
    <source>
        <dbReference type="SAM" id="MobiDB-lite"/>
    </source>
</evidence>
<evidence type="ECO:0000256" key="2">
    <source>
        <dbReference type="SAM" id="Phobius"/>
    </source>
</evidence>
<gene>
    <name evidence="3" type="ORF">skT53_15780</name>
</gene>
<keyword evidence="2" id="KW-0812">Transmembrane</keyword>
<dbReference type="RefSeq" id="WP_200760583.1">
    <property type="nucleotide sequence ID" value="NZ_AP023366.1"/>
</dbReference>
<dbReference type="EMBL" id="AP023366">
    <property type="protein sequence ID" value="BCJ86593.1"/>
    <property type="molecule type" value="Genomic_DNA"/>
</dbReference>